<keyword evidence="2" id="KW-0472">Membrane</keyword>
<accession>C4QWI0</accession>
<organism evidence="3 4">
    <name type="scientific">Komagataella phaffii (strain GS115 / ATCC 20864)</name>
    <name type="common">Yeast</name>
    <name type="synonym">Pichia pastoris</name>
    <dbReference type="NCBI Taxonomy" id="644223"/>
    <lineage>
        <taxon>Eukaryota</taxon>
        <taxon>Fungi</taxon>
        <taxon>Dikarya</taxon>
        <taxon>Ascomycota</taxon>
        <taxon>Saccharomycotina</taxon>
        <taxon>Pichiomycetes</taxon>
        <taxon>Pichiales</taxon>
        <taxon>Pichiaceae</taxon>
        <taxon>Komagataella</taxon>
    </lineage>
</organism>
<keyword evidence="2" id="KW-0812">Transmembrane</keyword>
<dbReference type="EMBL" id="FN392319">
    <property type="protein sequence ID" value="CAY67603.1"/>
    <property type="molecule type" value="Genomic_DNA"/>
</dbReference>
<gene>
    <name evidence="3" type="ordered locus">PAS_chr1-1_0234</name>
</gene>
<dbReference type="Proteomes" id="UP000000314">
    <property type="component" value="Chromosome 1"/>
</dbReference>
<dbReference type="AlphaFoldDB" id="C4QWI0"/>
<proteinExistence type="predicted"/>
<name>C4QWI0_KOMPG</name>
<feature type="compositionally biased region" description="Basic and acidic residues" evidence="1">
    <location>
        <begin position="42"/>
        <end position="52"/>
    </location>
</feature>
<keyword evidence="2" id="KW-1133">Transmembrane helix</keyword>
<protein>
    <submittedName>
        <fullName evidence="3">Uncharacterized protein</fullName>
    </submittedName>
</protein>
<dbReference type="KEGG" id="ppa:PAS_chr1-1_0234"/>
<keyword evidence="4" id="KW-1185">Reference proteome</keyword>
<feature type="region of interest" description="Disordered" evidence="1">
    <location>
        <begin position="1"/>
        <end position="52"/>
    </location>
</feature>
<evidence type="ECO:0000313" key="4">
    <source>
        <dbReference type="Proteomes" id="UP000000314"/>
    </source>
</evidence>
<reference evidence="3 4" key="1">
    <citation type="journal article" date="2009" name="Nat. Biotechnol.">
        <title>Genome sequence of the recombinant protein production host Pichia pastoris.</title>
        <authorList>
            <person name="De Schutter K."/>
            <person name="Lin Y.C."/>
            <person name="Tiels P."/>
            <person name="Van Hecke A."/>
            <person name="Glinka S."/>
            <person name="Weber-Lehmann J."/>
            <person name="Rouze P."/>
            <person name="Van de Peer Y."/>
            <person name="Callewaert N."/>
        </authorList>
    </citation>
    <scope>NUCLEOTIDE SEQUENCE [LARGE SCALE GENOMIC DNA]</scope>
    <source>
        <strain evidence="4">GS115 / ATCC 20864</strain>
    </source>
</reference>
<evidence type="ECO:0000313" key="3">
    <source>
        <dbReference type="EMBL" id="CAY67603.1"/>
    </source>
</evidence>
<dbReference type="GeneID" id="8196736"/>
<feature type="transmembrane region" description="Helical" evidence="2">
    <location>
        <begin position="65"/>
        <end position="84"/>
    </location>
</feature>
<sequence>MFAQRFRGARPLLNSLRHQSQVRGQDHPKPPPLPSQPTPAPSKKESEPEEKYNPHTVFYRKYSVAYFKVLGITMATYYSLQYLWEFLESQETETSHKTTQA</sequence>
<dbReference type="InParanoid" id="C4QWI0"/>
<dbReference type="HOGENOM" id="CLU_2292696_0_0_1"/>
<evidence type="ECO:0000256" key="1">
    <source>
        <dbReference type="SAM" id="MobiDB-lite"/>
    </source>
</evidence>
<dbReference type="OrthoDB" id="4067558at2759"/>
<evidence type="ECO:0000256" key="2">
    <source>
        <dbReference type="SAM" id="Phobius"/>
    </source>
</evidence>
<dbReference type="RefSeq" id="XP_002489884.1">
    <property type="nucleotide sequence ID" value="XM_002489839.1"/>
</dbReference>
<feature type="compositionally biased region" description="Pro residues" evidence="1">
    <location>
        <begin position="30"/>
        <end position="40"/>
    </location>
</feature>